<reference evidence="17" key="1">
    <citation type="journal article" date="2020" name="Stud. Mycol.">
        <title>101 Dothideomycetes genomes: a test case for predicting lifestyles and emergence of pathogens.</title>
        <authorList>
            <person name="Haridas S."/>
            <person name="Albert R."/>
            <person name="Binder M."/>
            <person name="Bloem J."/>
            <person name="Labutti K."/>
            <person name="Salamov A."/>
            <person name="Andreopoulos B."/>
            <person name="Baker S."/>
            <person name="Barry K."/>
            <person name="Bills G."/>
            <person name="Bluhm B."/>
            <person name="Cannon C."/>
            <person name="Castanera R."/>
            <person name="Culley D."/>
            <person name="Daum C."/>
            <person name="Ezra D."/>
            <person name="Gonzalez J."/>
            <person name="Henrissat B."/>
            <person name="Kuo A."/>
            <person name="Liang C."/>
            <person name="Lipzen A."/>
            <person name="Lutzoni F."/>
            <person name="Magnuson J."/>
            <person name="Mondo S."/>
            <person name="Nolan M."/>
            <person name="Ohm R."/>
            <person name="Pangilinan J."/>
            <person name="Park H.-J."/>
            <person name="Ramirez L."/>
            <person name="Alfaro M."/>
            <person name="Sun H."/>
            <person name="Tritt A."/>
            <person name="Yoshinaga Y."/>
            <person name="Zwiers L.-H."/>
            <person name="Turgeon B."/>
            <person name="Goodwin S."/>
            <person name="Spatafora J."/>
            <person name="Crous P."/>
            <person name="Grigoriev I."/>
        </authorList>
    </citation>
    <scope>NUCLEOTIDE SEQUENCE</scope>
    <source>
        <strain evidence="17">CBS 262.69</strain>
    </source>
</reference>
<dbReference type="InterPro" id="IPR027417">
    <property type="entry name" value="P-loop_NTPase"/>
</dbReference>
<dbReference type="GO" id="GO:0006302">
    <property type="term" value="P:double-strand break repair"/>
    <property type="evidence" value="ECO:0007669"/>
    <property type="project" value="InterPro"/>
</dbReference>
<evidence type="ECO:0000256" key="12">
    <source>
        <dbReference type="ARBA" id="ARBA00023204"/>
    </source>
</evidence>
<keyword evidence="9" id="KW-0378">Hydrolase</keyword>
<dbReference type="InterPro" id="IPR004584">
    <property type="entry name" value="Rad50_eukaryotes"/>
</dbReference>
<proteinExistence type="inferred from homology"/>
<feature type="coiled-coil region" evidence="15">
    <location>
        <begin position="832"/>
        <end position="911"/>
    </location>
</feature>
<dbReference type="PANTHER" id="PTHR18867:SF12">
    <property type="entry name" value="DNA REPAIR PROTEIN RAD50"/>
    <property type="match status" value="1"/>
</dbReference>
<evidence type="ECO:0000313" key="18">
    <source>
        <dbReference type="Proteomes" id="UP000799640"/>
    </source>
</evidence>
<dbReference type="GO" id="GO:0046872">
    <property type="term" value="F:metal ion binding"/>
    <property type="evidence" value="ECO:0007669"/>
    <property type="project" value="UniProtKB-KW"/>
</dbReference>
<comment type="similarity">
    <text evidence="4">Belongs to the SMC family. RAD50 subfamily.</text>
</comment>
<feature type="coiled-coil region" evidence="15">
    <location>
        <begin position="471"/>
        <end position="498"/>
    </location>
</feature>
<keyword evidence="6" id="KW-0158">Chromosome</keyword>
<dbReference type="GO" id="GO:0051880">
    <property type="term" value="F:G-quadruplex DNA binding"/>
    <property type="evidence" value="ECO:0007669"/>
    <property type="project" value="TreeGrafter"/>
</dbReference>
<evidence type="ECO:0000256" key="1">
    <source>
        <dbReference type="ARBA" id="ARBA00001947"/>
    </source>
</evidence>
<dbReference type="Pfam" id="PF13476">
    <property type="entry name" value="AAA_23"/>
    <property type="match status" value="1"/>
</dbReference>
<protein>
    <recommendedName>
        <fullName evidence="5">DNA repair protein RAD50</fullName>
    </recommendedName>
</protein>
<comment type="subcellular location">
    <subcellularLocation>
        <location evidence="3">Chromosome</location>
    </subcellularLocation>
    <subcellularLocation>
        <location evidence="2">Nucleus</location>
    </subcellularLocation>
</comment>
<dbReference type="GO" id="GO:0000794">
    <property type="term" value="C:condensed nuclear chromosome"/>
    <property type="evidence" value="ECO:0007669"/>
    <property type="project" value="TreeGrafter"/>
</dbReference>
<feature type="domain" description="Rad50/SbcC-type AAA" evidence="16">
    <location>
        <begin position="6"/>
        <end position="250"/>
    </location>
</feature>
<evidence type="ECO:0000256" key="10">
    <source>
        <dbReference type="ARBA" id="ARBA00022833"/>
    </source>
</evidence>
<evidence type="ECO:0000259" key="16">
    <source>
        <dbReference type="Pfam" id="PF13476"/>
    </source>
</evidence>
<sequence>MSKIDKLLIENVRSFSSPQVIQFYSPLTLIVGYNGAGKTTIIEALRYATTGELPPNSTAGGAWIHDPKLAGENEVKAQVKLQFTSTSGEKIITSRHVQLTVKNKTRSQKTLDATVSITTTGGEKSTYTTRVLDLDKLMPERLGVSKAILESVIFCHQDDSLWPMAQPAQLKKKFDEIFEAMKYTKAVENIKIIKKKQMDDLSNYKLQEQHAKENKDRGAKAERKSELLYEEMEALRAKEEELRAKIKEAAQKSQDAWDHAAKFEKIVTELAGKRIQAEAAEKTIRTLKQHMHEMEDSDEELRSMQEQYEERLAFHHDEIEKLRKSYEGHQYSLERCRKRLGELQSLIGQYKAEKEEYERQLASREELIRDLARRHGIRGFETTAIRDTHVLDFMEKIDRLAREQNNALEQLRREAHEEYRKAQDALNRLSERRSVLTQSKSGAGQIIRGNDHKIGQFQAALDKIDIDEGSQAAFESSIVELERKLVAAKSEQESAQFDAQIRTAEGKLRTLDDEKDACDSELIEAMRRAQDSARLDFLRKELKDRERSLETMTGAHGDRISKVVGRSWTPATLETVYQDALGERVSAVKEAEVQRDGVSRELEQVQFKLRNASSDLKEKERDLKVHKMRVSEVVGDDGSTYPEFLEEAESSYNLLKHDNTSYESMKDYYKQALKVAEDSNACRLCYRPFKARGDEAKTKFLQRLNQLIEQAAETTRRDDLQSAEETFTEAKKVRSDYDAFVRLEKEVPELTKDCERLQALSEGLVSKLEDHDANIKELLDVKRDVDSLLKTVQSIAKYNTEIGSFQSQIQDLARTQGTDNQMRSIEDIQTDQRQATEKIRAINASLQQLRTDRERAQRALNSLELEVRDTRSRLSVIIGQLKERDNFQQQIEDLKVQSAKQREEIKQADLEIQSVLPQIAQAQASLEETRRVGEEREREKLAEVSKLSESLHQLRLASRAIDAYIERGGPEQLQRSIQDNREQEKVYPKIEEMMKTTTRAIKQVEDDIRNRSDTQRAITDNLTYRENLQNLETLRAEMAELEAYNAEADKERYEREAGRWQVERNKLSADQATIVGSLKSKDDQLQQLLQEWETDYKDAAYKYREAHIRVLVTRAAVDDLGRYGGALDKAIMRYHSMKMEEINRIIDELWRNTYQGTDVDTIMIRSENETQKGNKSYNYRVVMIKQDAEMDMRGRCSAGQKVLASIIIRLALAECFGVRCGLIALDEPTTNLDRDNIRALASSLSQIIEIRKQQANFQLIVITHDEEFLRFMNCSDVADYYYRVSRNQNQKSEIKRQDIQAVME</sequence>
<evidence type="ECO:0000256" key="8">
    <source>
        <dbReference type="ARBA" id="ARBA00022763"/>
    </source>
</evidence>
<keyword evidence="13" id="KW-0539">Nucleus</keyword>
<evidence type="ECO:0000256" key="3">
    <source>
        <dbReference type="ARBA" id="ARBA00004286"/>
    </source>
</evidence>
<evidence type="ECO:0000256" key="6">
    <source>
        <dbReference type="ARBA" id="ARBA00022454"/>
    </source>
</evidence>
<dbReference type="FunFam" id="3.40.50.300:FF:001195">
    <property type="entry name" value="DNA repair protein rad50"/>
    <property type="match status" value="1"/>
</dbReference>
<keyword evidence="18" id="KW-1185">Reference proteome</keyword>
<evidence type="ECO:0000256" key="11">
    <source>
        <dbReference type="ARBA" id="ARBA00023054"/>
    </source>
</evidence>
<comment type="cofactor">
    <cofactor evidence="1">
        <name>Zn(2+)</name>
        <dbReference type="ChEBI" id="CHEBI:29105"/>
    </cofactor>
</comment>
<keyword evidence="10" id="KW-0862">Zinc</keyword>
<keyword evidence="7" id="KW-0479">Metal-binding</keyword>
<comment type="catalytic activity">
    <reaction evidence="14">
        <text>ATP + H2O = ADP + phosphate + H(+)</text>
        <dbReference type="Rhea" id="RHEA:13065"/>
        <dbReference type="ChEBI" id="CHEBI:15377"/>
        <dbReference type="ChEBI" id="CHEBI:15378"/>
        <dbReference type="ChEBI" id="CHEBI:30616"/>
        <dbReference type="ChEBI" id="CHEBI:43474"/>
        <dbReference type="ChEBI" id="CHEBI:456216"/>
    </reaction>
</comment>
<feature type="coiled-coil region" evidence="15">
    <location>
        <begin position="218"/>
        <end position="439"/>
    </location>
</feature>
<evidence type="ECO:0000256" key="9">
    <source>
        <dbReference type="ARBA" id="ARBA00022801"/>
    </source>
</evidence>
<dbReference type="GO" id="GO:0043047">
    <property type="term" value="F:single-stranded telomeric DNA binding"/>
    <property type="evidence" value="ECO:0007669"/>
    <property type="project" value="TreeGrafter"/>
</dbReference>
<keyword evidence="12" id="KW-0234">DNA repair</keyword>
<evidence type="ECO:0000256" key="14">
    <source>
        <dbReference type="ARBA" id="ARBA00049360"/>
    </source>
</evidence>
<dbReference type="GO" id="GO:0070192">
    <property type="term" value="P:chromosome organization involved in meiotic cell cycle"/>
    <property type="evidence" value="ECO:0007669"/>
    <property type="project" value="TreeGrafter"/>
</dbReference>
<evidence type="ECO:0000256" key="2">
    <source>
        <dbReference type="ARBA" id="ARBA00004123"/>
    </source>
</evidence>
<evidence type="ECO:0000256" key="13">
    <source>
        <dbReference type="ARBA" id="ARBA00023242"/>
    </source>
</evidence>
<dbReference type="GO" id="GO:0030870">
    <property type="term" value="C:Mre11 complex"/>
    <property type="evidence" value="ECO:0007669"/>
    <property type="project" value="InterPro"/>
</dbReference>
<keyword evidence="8" id="KW-0227">DNA damage</keyword>
<evidence type="ECO:0000256" key="15">
    <source>
        <dbReference type="SAM" id="Coils"/>
    </source>
</evidence>
<gene>
    <name evidence="17" type="ORF">EJ06DRAFT_542318</name>
</gene>
<dbReference type="OrthoDB" id="18797at2759"/>
<dbReference type="FunFam" id="3.40.50.300:FF:000947">
    <property type="entry name" value="DNA repair protein RAD50"/>
    <property type="match status" value="1"/>
</dbReference>
<dbReference type="Proteomes" id="UP000799640">
    <property type="component" value="Unassembled WGS sequence"/>
</dbReference>
<dbReference type="EMBL" id="ML996692">
    <property type="protein sequence ID" value="KAF2401675.1"/>
    <property type="molecule type" value="Genomic_DNA"/>
</dbReference>
<feature type="coiled-coil region" evidence="15">
    <location>
        <begin position="1024"/>
        <end position="1070"/>
    </location>
</feature>
<dbReference type="GO" id="GO:0000722">
    <property type="term" value="P:telomere maintenance via recombination"/>
    <property type="evidence" value="ECO:0007669"/>
    <property type="project" value="TreeGrafter"/>
</dbReference>
<feature type="coiled-coil region" evidence="15">
    <location>
        <begin position="588"/>
        <end position="629"/>
    </location>
</feature>
<name>A0A6G1I118_9PEZI</name>
<evidence type="ECO:0000256" key="7">
    <source>
        <dbReference type="ARBA" id="ARBA00022723"/>
    </source>
</evidence>
<dbReference type="SUPFAM" id="SSF52540">
    <property type="entry name" value="P-loop containing nucleoside triphosphate hydrolases"/>
    <property type="match status" value="1"/>
</dbReference>
<organism evidence="17 18">
    <name type="scientific">Trichodelitschia bisporula</name>
    <dbReference type="NCBI Taxonomy" id="703511"/>
    <lineage>
        <taxon>Eukaryota</taxon>
        <taxon>Fungi</taxon>
        <taxon>Dikarya</taxon>
        <taxon>Ascomycota</taxon>
        <taxon>Pezizomycotina</taxon>
        <taxon>Dothideomycetes</taxon>
        <taxon>Dothideomycetes incertae sedis</taxon>
        <taxon>Phaeotrichales</taxon>
        <taxon>Phaeotrichaceae</taxon>
        <taxon>Trichodelitschia</taxon>
    </lineage>
</organism>
<dbReference type="PANTHER" id="PTHR18867">
    <property type="entry name" value="RAD50"/>
    <property type="match status" value="1"/>
</dbReference>
<dbReference type="Pfam" id="PF13558">
    <property type="entry name" value="SbcC_Walker_B"/>
    <property type="match status" value="1"/>
</dbReference>
<dbReference type="GO" id="GO:0016887">
    <property type="term" value="F:ATP hydrolysis activity"/>
    <property type="evidence" value="ECO:0007669"/>
    <property type="project" value="InterPro"/>
</dbReference>
<dbReference type="InterPro" id="IPR038729">
    <property type="entry name" value="Rad50/SbcC_AAA"/>
</dbReference>
<dbReference type="NCBIfam" id="TIGR00606">
    <property type="entry name" value="rad50"/>
    <property type="match status" value="1"/>
</dbReference>
<keyword evidence="11 15" id="KW-0175">Coiled coil</keyword>
<dbReference type="GO" id="GO:0003691">
    <property type="term" value="F:double-stranded telomeric DNA binding"/>
    <property type="evidence" value="ECO:0007669"/>
    <property type="project" value="TreeGrafter"/>
</dbReference>
<evidence type="ECO:0000256" key="5">
    <source>
        <dbReference type="ARBA" id="ARBA00017893"/>
    </source>
</evidence>
<dbReference type="Gene3D" id="3.40.50.300">
    <property type="entry name" value="P-loop containing nucleotide triphosphate hydrolases"/>
    <property type="match status" value="2"/>
</dbReference>
<dbReference type="GO" id="GO:0007004">
    <property type="term" value="P:telomere maintenance via telomerase"/>
    <property type="evidence" value="ECO:0007669"/>
    <property type="project" value="TreeGrafter"/>
</dbReference>
<evidence type="ECO:0000313" key="17">
    <source>
        <dbReference type="EMBL" id="KAF2401675.1"/>
    </source>
</evidence>
<evidence type="ECO:0000256" key="4">
    <source>
        <dbReference type="ARBA" id="ARBA00009439"/>
    </source>
</evidence>
<accession>A0A6G1I118</accession>